<evidence type="ECO:0000313" key="4">
    <source>
        <dbReference type="Proteomes" id="UP001610446"/>
    </source>
</evidence>
<feature type="region of interest" description="Disordered" evidence="1">
    <location>
        <begin position="1"/>
        <end position="37"/>
    </location>
</feature>
<feature type="transmembrane region" description="Helical" evidence="2">
    <location>
        <begin position="182"/>
        <end position="202"/>
    </location>
</feature>
<keyword evidence="2" id="KW-1133">Transmembrane helix</keyword>
<evidence type="ECO:0008006" key="5">
    <source>
        <dbReference type="Google" id="ProtNLM"/>
    </source>
</evidence>
<sequence length="538" mass="60027">MTESASSSTSPSSASEASSPDSVHSSSSQVQHLPHRTVRSNSITKTFLFVDAQADSSVGSLVRKQKHAFLIKQYHRERKKASMDRLKAKKLPSVPPLKSSTPKNDEHTQAADRAEDISIAGSSSEGWSLRTCLGEGFRDPFNCYALPMTDATHMYLNHFRIYGVGAYPLSMTLMGQYMFQNAIALPALLSLYMFFAATHVAMLDSKSGHSSETMAHSLQIRGDALKYLNDLLQDSTNGLAESTVITVASFVTIEVLLVSFFFLACMGNRDAVDAHLGGLKRVVRLLGGFDALSHMALFKLYQCDVKAAALKGSHPIFPMTPRFKNAIVFGCEVFDPSNCSQTPPAFLTLGIRFFRSSWFSSLTQQIRASVEIFRRLIIYFEQAAQKPEQSMVTDNDLLVATEHHLHSLRFEPNQDLNEPLRLCLLIYMNIRVWRLWGLPIMSSLAASVRESLNLSLFQNFAPDLVFWMLFMGGMAAQGDRSDGWYVDRLAETRVLLGVTDWAQARGILVEYFYTDQPGMTAAEDLWRQVQLAGVMYQS</sequence>
<evidence type="ECO:0000313" key="3">
    <source>
        <dbReference type="EMBL" id="KAL2844503.1"/>
    </source>
</evidence>
<evidence type="ECO:0000256" key="2">
    <source>
        <dbReference type="SAM" id="Phobius"/>
    </source>
</evidence>
<proteinExistence type="predicted"/>
<keyword evidence="4" id="KW-1185">Reference proteome</keyword>
<dbReference type="Proteomes" id="UP001610446">
    <property type="component" value="Unassembled WGS sequence"/>
</dbReference>
<comment type="caution">
    <text evidence="3">The sequence shown here is derived from an EMBL/GenBank/DDBJ whole genome shotgun (WGS) entry which is preliminary data.</text>
</comment>
<keyword evidence="2" id="KW-0472">Membrane</keyword>
<gene>
    <name evidence="3" type="ORF">BJY01DRAFT_235269</name>
</gene>
<dbReference type="Pfam" id="PF11951">
    <property type="entry name" value="Fungal_trans_2"/>
    <property type="match status" value="1"/>
</dbReference>
<reference evidence="3 4" key="1">
    <citation type="submission" date="2024-07" db="EMBL/GenBank/DDBJ databases">
        <title>Section-level genome sequencing and comparative genomics of Aspergillus sections Usti and Cavernicolus.</title>
        <authorList>
            <consortium name="Lawrence Berkeley National Laboratory"/>
            <person name="Nybo J.L."/>
            <person name="Vesth T.C."/>
            <person name="Theobald S."/>
            <person name="Frisvad J.C."/>
            <person name="Larsen T.O."/>
            <person name="Kjaerboelling I."/>
            <person name="Rothschild-Mancinelli K."/>
            <person name="Lyhne E.K."/>
            <person name="Kogle M.E."/>
            <person name="Barry K."/>
            <person name="Clum A."/>
            <person name="Na H."/>
            <person name="Ledsgaard L."/>
            <person name="Lin J."/>
            <person name="Lipzen A."/>
            <person name="Kuo A."/>
            <person name="Riley R."/>
            <person name="Mondo S."/>
            <person name="Labutti K."/>
            <person name="Haridas S."/>
            <person name="Pangalinan J."/>
            <person name="Salamov A.A."/>
            <person name="Simmons B.A."/>
            <person name="Magnuson J.K."/>
            <person name="Chen J."/>
            <person name="Drula E."/>
            <person name="Henrissat B."/>
            <person name="Wiebenga A."/>
            <person name="Lubbers R.J."/>
            <person name="Gomes A.C."/>
            <person name="Makela M.R."/>
            <person name="Stajich J."/>
            <person name="Grigoriev I.V."/>
            <person name="Mortensen U.H."/>
            <person name="De Vries R.P."/>
            <person name="Baker S.E."/>
            <person name="Andersen M.R."/>
        </authorList>
    </citation>
    <scope>NUCLEOTIDE SEQUENCE [LARGE SCALE GENOMIC DNA]</scope>
    <source>
        <strain evidence="3 4">CBS 123904</strain>
    </source>
</reference>
<protein>
    <recommendedName>
        <fullName evidence="5">Fungal-specific transcription factor domain-containing protein</fullName>
    </recommendedName>
</protein>
<feature type="region of interest" description="Disordered" evidence="1">
    <location>
        <begin position="80"/>
        <end position="111"/>
    </location>
</feature>
<feature type="transmembrane region" description="Helical" evidence="2">
    <location>
        <begin position="244"/>
        <end position="265"/>
    </location>
</feature>
<dbReference type="EMBL" id="JBFXLU010000080">
    <property type="protein sequence ID" value="KAL2844503.1"/>
    <property type="molecule type" value="Genomic_DNA"/>
</dbReference>
<name>A0ABR4JWU1_9EURO</name>
<dbReference type="PANTHER" id="PTHR37540">
    <property type="entry name" value="TRANSCRIPTION FACTOR (ACR-2), PUTATIVE-RELATED-RELATED"/>
    <property type="match status" value="1"/>
</dbReference>
<dbReference type="PANTHER" id="PTHR37540:SF5">
    <property type="entry name" value="TRANSCRIPTION FACTOR DOMAIN-CONTAINING PROTEIN"/>
    <property type="match status" value="1"/>
</dbReference>
<accession>A0ABR4JWU1</accession>
<feature type="compositionally biased region" description="Low complexity" evidence="1">
    <location>
        <begin position="1"/>
        <end position="32"/>
    </location>
</feature>
<evidence type="ECO:0000256" key="1">
    <source>
        <dbReference type="SAM" id="MobiDB-lite"/>
    </source>
</evidence>
<dbReference type="InterPro" id="IPR021858">
    <property type="entry name" value="Fun_TF"/>
</dbReference>
<organism evidence="3 4">
    <name type="scientific">Aspergillus pseudoustus</name>
    <dbReference type="NCBI Taxonomy" id="1810923"/>
    <lineage>
        <taxon>Eukaryota</taxon>
        <taxon>Fungi</taxon>
        <taxon>Dikarya</taxon>
        <taxon>Ascomycota</taxon>
        <taxon>Pezizomycotina</taxon>
        <taxon>Eurotiomycetes</taxon>
        <taxon>Eurotiomycetidae</taxon>
        <taxon>Eurotiales</taxon>
        <taxon>Aspergillaceae</taxon>
        <taxon>Aspergillus</taxon>
        <taxon>Aspergillus subgen. Nidulantes</taxon>
    </lineage>
</organism>
<keyword evidence="2" id="KW-0812">Transmembrane</keyword>